<evidence type="ECO:0000313" key="1">
    <source>
        <dbReference type="EMBL" id="PKY39874.1"/>
    </source>
</evidence>
<proteinExistence type="predicted"/>
<dbReference type="Gene3D" id="1.20.1170.10">
    <property type="match status" value="1"/>
</dbReference>
<dbReference type="VEuPathDB" id="FungiDB:FUN_010343"/>
<keyword evidence="2" id="KW-1185">Reference proteome</keyword>
<evidence type="ECO:0000313" key="2">
    <source>
        <dbReference type="Proteomes" id="UP000234323"/>
    </source>
</evidence>
<name>A0A2I1FZR9_9GLOM</name>
<dbReference type="AlphaFoldDB" id="A0A2I1FZR9"/>
<comment type="caution">
    <text evidence="1">The sequence shown here is derived from an EMBL/GenBank/DDBJ whole genome shotgun (WGS) entry which is preliminary data.</text>
</comment>
<protein>
    <submittedName>
        <fullName evidence="1">Uncharacterized protein</fullName>
    </submittedName>
</protein>
<reference evidence="1 2" key="1">
    <citation type="submission" date="2015-10" db="EMBL/GenBank/DDBJ databases">
        <title>Genome analyses suggest a sexual origin of heterokaryosis in a supposedly ancient asexual fungus.</title>
        <authorList>
            <person name="Ropars J."/>
            <person name="Sedzielewska K."/>
            <person name="Noel J."/>
            <person name="Charron P."/>
            <person name="Farinelli L."/>
            <person name="Marton T."/>
            <person name="Kruger M."/>
            <person name="Pelin A."/>
            <person name="Brachmann A."/>
            <person name="Corradi N."/>
        </authorList>
    </citation>
    <scope>NUCLEOTIDE SEQUENCE [LARGE SCALE GENOMIC DNA]</scope>
    <source>
        <strain evidence="1 2">A4</strain>
    </source>
</reference>
<accession>A0A2I1FZR9</accession>
<dbReference type="Proteomes" id="UP000234323">
    <property type="component" value="Unassembled WGS sequence"/>
</dbReference>
<gene>
    <name evidence="1" type="ORF">RhiirA4_393985</name>
</gene>
<organism evidence="1 2">
    <name type="scientific">Rhizophagus irregularis</name>
    <dbReference type="NCBI Taxonomy" id="588596"/>
    <lineage>
        <taxon>Eukaryota</taxon>
        <taxon>Fungi</taxon>
        <taxon>Fungi incertae sedis</taxon>
        <taxon>Mucoromycota</taxon>
        <taxon>Glomeromycotina</taxon>
        <taxon>Glomeromycetes</taxon>
        <taxon>Glomerales</taxon>
        <taxon>Glomeraceae</taxon>
        <taxon>Rhizophagus</taxon>
    </lineage>
</organism>
<dbReference type="VEuPathDB" id="FungiDB:RhiirA1_410395"/>
<feature type="non-terminal residue" evidence="1">
    <location>
        <position position="227"/>
    </location>
</feature>
<sequence>MADASSRSEPDMNELQKEIIQSIEYFAQISKIRIEDNKFIQEKIKQISIQRVKFRKFAEESISQSLKMCNHAEELIVFAECCEDDGIGREDLLESLRSLSRDSRLYKSGATLLKQQIKSIINSLGEIAKEISEYNDKITKERKDLSDHIDTVNRLTDDAKSSANCSKIVVGLVFIVAAVAAPFTRGASLVAFGVGLSSLAFLGGTATAERSTTVAEASSIIIILISV</sequence>
<dbReference type="EMBL" id="LLXI01000081">
    <property type="protein sequence ID" value="PKY39874.1"/>
    <property type="molecule type" value="Genomic_DNA"/>
</dbReference>